<dbReference type="Proteomes" id="UP000298663">
    <property type="component" value="Chromosome X"/>
</dbReference>
<dbReference type="EMBL" id="CM016762">
    <property type="protein sequence ID" value="TMS37947.1"/>
    <property type="molecule type" value="Genomic_DNA"/>
</dbReference>
<accession>A0A4U8V0F7</accession>
<protein>
    <submittedName>
        <fullName evidence="1">Uncharacterized protein</fullName>
    </submittedName>
</protein>
<sequence>MAAVLAVVSVSSGWPRQSSSPSSLLSIVLRQPAFFPIERTVYHLVVSAKRGYGELSRKFGCCRGVFVKLKIV</sequence>
<evidence type="ECO:0000313" key="2">
    <source>
        <dbReference type="Proteomes" id="UP000298663"/>
    </source>
</evidence>
<evidence type="ECO:0000313" key="1">
    <source>
        <dbReference type="EMBL" id="TMS37947.1"/>
    </source>
</evidence>
<proteinExistence type="predicted"/>
<comment type="caution">
    <text evidence="1">The sequence shown here is derived from an EMBL/GenBank/DDBJ whole genome shotgun (WGS) entry which is preliminary data.</text>
</comment>
<reference evidence="1 2" key="1">
    <citation type="journal article" date="2015" name="Genome Biol.">
        <title>Comparative genomics of Steinernema reveals deeply conserved gene regulatory networks.</title>
        <authorList>
            <person name="Dillman A.R."/>
            <person name="Macchietto M."/>
            <person name="Porter C.F."/>
            <person name="Rogers A."/>
            <person name="Williams B."/>
            <person name="Antoshechkin I."/>
            <person name="Lee M.M."/>
            <person name="Goodwin Z."/>
            <person name="Lu X."/>
            <person name="Lewis E.E."/>
            <person name="Goodrich-Blair H."/>
            <person name="Stock S.P."/>
            <person name="Adams B.J."/>
            <person name="Sternberg P.W."/>
            <person name="Mortazavi A."/>
        </authorList>
    </citation>
    <scope>NUCLEOTIDE SEQUENCE [LARGE SCALE GENOMIC DNA]</scope>
    <source>
        <strain evidence="1 2">ALL</strain>
    </source>
</reference>
<keyword evidence="2" id="KW-1185">Reference proteome</keyword>
<dbReference type="EMBL" id="AZBU02000001">
    <property type="protein sequence ID" value="TMS37947.1"/>
    <property type="molecule type" value="Genomic_DNA"/>
</dbReference>
<gene>
    <name evidence="1" type="ORF">L596_004778</name>
</gene>
<organism evidence="1 2">
    <name type="scientific">Steinernema carpocapsae</name>
    <name type="common">Entomopathogenic nematode</name>
    <dbReference type="NCBI Taxonomy" id="34508"/>
    <lineage>
        <taxon>Eukaryota</taxon>
        <taxon>Metazoa</taxon>
        <taxon>Ecdysozoa</taxon>
        <taxon>Nematoda</taxon>
        <taxon>Chromadorea</taxon>
        <taxon>Rhabditida</taxon>
        <taxon>Tylenchina</taxon>
        <taxon>Panagrolaimomorpha</taxon>
        <taxon>Strongyloidoidea</taxon>
        <taxon>Steinernematidae</taxon>
        <taxon>Steinernema</taxon>
    </lineage>
</organism>
<dbReference type="AlphaFoldDB" id="A0A4U8V0F7"/>
<reference evidence="1 2" key="2">
    <citation type="journal article" date="2019" name="G3 (Bethesda)">
        <title>Hybrid Assembly of the Genome of the Entomopathogenic Nematode Steinernema carpocapsae Identifies the X-Chromosome.</title>
        <authorList>
            <person name="Serra L."/>
            <person name="Macchietto M."/>
            <person name="Macias-Munoz A."/>
            <person name="McGill C.J."/>
            <person name="Rodriguez I.M."/>
            <person name="Rodriguez B."/>
            <person name="Murad R."/>
            <person name="Mortazavi A."/>
        </authorList>
    </citation>
    <scope>NUCLEOTIDE SEQUENCE [LARGE SCALE GENOMIC DNA]</scope>
    <source>
        <strain evidence="1 2">ALL</strain>
    </source>
</reference>
<name>A0A4U8V0F7_STECR</name>